<dbReference type="Proteomes" id="UP000245207">
    <property type="component" value="Unassembled WGS sequence"/>
</dbReference>
<evidence type="ECO:0000313" key="3">
    <source>
        <dbReference type="Proteomes" id="UP000245207"/>
    </source>
</evidence>
<reference evidence="2 3" key="1">
    <citation type="journal article" date="2018" name="Mol. Plant">
        <title>The genome of Artemisia annua provides insight into the evolution of Asteraceae family and artemisinin biosynthesis.</title>
        <authorList>
            <person name="Shen Q."/>
            <person name="Zhang L."/>
            <person name="Liao Z."/>
            <person name="Wang S."/>
            <person name="Yan T."/>
            <person name="Shi P."/>
            <person name="Liu M."/>
            <person name="Fu X."/>
            <person name="Pan Q."/>
            <person name="Wang Y."/>
            <person name="Lv Z."/>
            <person name="Lu X."/>
            <person name="Zhang F."/>
            <person name="Jiang W."/>
            <person name="Ma Y."/>
            <person name="Chen M."/>
            <person name="Hao X."/>
            <person name="Li L."/>
            <person name="Tang Y."/>
            <person name="Lv G."/>
            <person name="Zhou Y."/>
            <person name="Sun X."/>
            <person name="Brodelius P.E."/>
            <person name="Rose J.K.C."/>
            <person name="Tang K."/>
        </authorList>
    </citation>
    <scope>NUCLEOTIDE SEQUENCE [LARGE SCALE GENOMIC DNA]</scope>
    <source>
        <strain evidence="3">cv. Huhao1</strain>
        <tissue evidence="2">Leaf</tissue>
    </source>
</reference>
<organism evidence="2 3">
    <name type="scientific">Artemisia annua</name>
    <name type="common">Sweet wormwood</name>
    <dbReference type="NCBI Taxonomy" id="35608"/>
    <lineage>
        <taxon>Eukaryota</taxon>
        <taxon>Viridiplantae</taxon>
        <taxon>Streptophyta</taxon>
        <taxon>Embryophyta</taxon>
        <taxon>Tracheophyta</taxon>
        <taxon>Spermatophyta</taxon>
        <taxon>Magnoliopsida</taxon>
        <taxon>eudicotyledons</taxon>
        <taxon>Gunneridae</taxon>
        <taxon>Pentapetalae</taxon>
        <taxon>asterids</taxon>
        <taxon>campanulids</taxon>
        <taxon>Asterales</taxon>
        <taxon>Asteraceae</taxon>
        <taxon>Asteroideae</taxon>
        <taxon>Anthemideae</taxon>
        <taxon>Artemisiinae</taxon>
        <taxon>Artemisia</taxon>
    </lineage>
</organism>
<dbReference type="AlphaFoldDB" id="A0A2U1MHQ7"/>
<keyword evidence="3" id="KW-1185">Reference proteome</keyword>
<dbReference type="PANTHER" id="PTHR31558:SF19">
    <property type="entry name" value="PROTEIN ENHANCED DISEASE RESISTANCE 2 C-TERMINAL DOMAIN-CONTAINING PROTEIN"/>
    <property type="match status" value="1"/>
</dbReference>
<accession>A0A2U1MHQ7</accession>
<feature type="region of interest" description="Disordered" evidence="1">
    <location>
        <begin position="13"/>
        <end position="77"/>
    </location>
</feature>
<dbReference type="OrthoDB" id="9970435at2759"/>
<dbReference type="PANTHER" id="PTHR31558">
    <property type="entry name" value="CW14 PROTEIN"/>
    <property type="match status" value="1"/>
</dbReference>
<proteinExistence type="predicted"/>
<protein>
    <submittedName>
        <fullName evidence="2">Uncharacterized protein</fullName>
    </submittedName>
</protein>
<comment type="caution">
    <text evidence="2">The sequence shown here is derived from an EMBL/GenBank/DDBJ whole genome shotgun (WGS) entry which is preliminary data.</text>
</comment>
<feature type="compositionally biased region" description="Polar residues" evidence="1">
    <location>
        <begin position="19"/>
        <end position="59"/>
    </location>
</feature>
<feature type="compositionally biased region" description="Low complexity" evidence="1">
    <location>
        <begin position="60"/>
        <end position="73"/>
    </location>
</feature>
<evidence type="ECO:0000256" key="1">
    <source>
        <dbReference type="SAM" id="MobiDB-lite"/>
    </source>
</evidence>
<gene>
    <name evidence="2" type="ORF">CTI12_AA380120</name>
</gene>
<dbReference type="EMBL" id="PKPP01005258">
    <property type="protein sequence ID" value="PWA60801.1"/>
    <property type="molecule type" value="Genomic_DNA"/>
</dbReference>
<name>A0A2U1MHQ7_ARTAN</name>
<dbReference type="STRING" id="35608.A0A2U1MHQ7"/>
<evidence type="ECO:0000313" key="2">
    <source>
        <dbReference type="EMBL" id="PWA60801.1"/>
    </source>
</evidence>
<sequence length="153" mass="16864">MLKLLVVHLGIQDPARKSGGSNTAGNDTPPSANQSGQRSGAYTATIESQRHPNATLSCQSGISRGSRSPGSPSWNKHAIRNDIYRGVGVIIDDEVERVKGFPVDSIAPYRKRLKILGRVKNLEDLQLSSTERKLMNAYNEKPVLSRPQHEFSW</sequence>